<protein>
    <submittedName>
        <fullName evidence="3">Uncharacterized protein</fullName>
    </submittedName>
</protein>
<dbReference type="Proteomes" id="UP000177555">
    <property type="component" value="Unassembled WGS sequence"/>
</dbReference>
<evidence type="ECO:0000256" key="2">
    <source>
        <dbReference type="ARBA" id="ARBA00022679"/>
    </source>
</evidence>
<comment type="caution">
    <text evidence="3">The sequence shown here is derived from an EMBL/GenBank/DDBJ whole genome shotgun (WGS) entry which is preliminary data.</text>
</comment>
<dbReference type="EMBL" id="MFCP01000035">
    <property type="protein sequence ID" value="OGE27600.1"/>
    <property type="molecule type" value="Genomic_DNA"/>
</dbReference>
<keyword evidence="2" id="KW-0808">Transferase</keyword>
<evidence type="ECO:0000256" key="1">
    <source>
        <dbReference type="ARBA" id="ARBA00022676"/>
    </source>
</evidence>
<name>A0A1F5JGI2_9BACT</name>
<gene>
    <name evidence="3" type="ORF">A2867_03790</name>
</gene>
<organism evidence="3 4">
    <name type="scientific">Candidatus Daviesbacteria bacterium RIFCSPHIGHO2_01_FULL_40_11</name>
    <dbReference type="NCBI Taxonomy" id="1797762"/>
    <lineage>
        <taxon>Bacteria</taxon>
        <taxon>Candidatus Daviesiibacteriota</taxon>
    </lineage>
</organism>
<dbReference type="Pfam" id="PF03808">
    <property type="entry name" value="Glyco_tran_WecG"/>
    <property type="match status" value="2"/>
</dbReference>
<dbReference type="CDD" id="cd06533">
    <property type="entry name" value="Glyco_transf_WecG_TagA"/>
    <property type="match status" value="1"/>
</dbReference>
<proteinExistence type="predicted"/>
<accession>A0A1F5JGI2</accession>
<keyword evidence="1" id="KW-0328">Glycosyltransferase</keyword>
<dbReference type="PANTHER" id="PTHR34136">
    <property type="match status" value="1"/>
</dbReference>
<dbReference type="InterPro" id="IPR004629">
    <property type="entry name" value="WecG_TagA_CpsF"/>
</dbReference>
<dbReference type="NCBIfam" id="TIGR00696">
    <property type="entry name" value="wecG_tagA_cpsF"/>
    <property type="match status" value="1"/>
</dbReference>
<dbReference type="AlphaFoldDB" id="A0A1F5JGI2"/>
<dbReference type="PANTHER" id="PTHR34136:SF1">
    <property type="entry name" value="UDP-N-ACETYL-D-MANNOSAMINURONIC ACID TRANSFERASE"/>
    <property type="match status" value="1"/>
</dbReference>
<sequence length="281" mass="31450">MKTDVLGVKIDDINLEEALAVVEKWILSPGKSFGKAQDRYYIVTPNPEFIIAAQKDMMFKKILNGADLSLSDGIGLRFSGKVKNTVSGTDFMEKLVRLAAEKGFIVGFLGGRNKVAKKTAERLLRRYPRLKVAFAESGGEVDQDGQWYSSSGRKAPLASPKRSLLVRFASNKSSDIVSNVRSTSPIALTDSDFAIPPLDILFVAFGHIKQEKWIAANLDKILVKVAMGVGGAFDYLSGSVHRAPKWMRDLGFEWLFRLIIQPWRLKRQLVLLKYLWLIMVK</sequence>
<reference evidence="3 4" key="1">
    <citation type="journal article" date="2016" name="Nat. Commun.">
        <title>Thousands of microbial genomes shed light on interconnected biogeochemical processes in an aquifer system.</title>
        <authorList>
            <person name="Anantharaman K."/>
            <person name="Brown C.T."/>
            <person name="Hug L.A."/>
            <person name="Sharon I."/>
            <person name="Castelle C.J."/>
            <person name="Probst A.J."/>
            <person name="Thomas B.C."/>
            <person name="Singh A."/>
            <person name="Wilkins M.J."/>
            <person name="Karaoz U."/>
            <person name="Brodie E.L."/>
            <person name="Williams K.H."/>
            <person name="Hubbard S.S."/>
            <person name="Banfield J.F."/>
        </authorList>
    </citation>
    <scope>NUCLEOTIDE SEQUENCE [LARGE SCALE GENOMIC DNA]</scope>
</reference>
<evidence type="ECO:0000313" key="4">
    <source>
        <dbReference type="Proteomes" id="UP000177555"/>
    </source>
</evidence>
<dbReference type="GO" id="GO:0016758">
    <property type="term" value="F:hexosyltransferase activity"/>
    <property type="evidence" value="ECO:0007669"/>
    <property type="project" value="TreeGrafter"/>
</dbReference>
<evidence type="ECO:0000313" key="3">
    <source>
        <dbReference type="EMBL" id="OGE27600.1"/>
    </source>
</evidence>